<evidence type="ECO:0000313" key="1">
    <source>
        <dbReference type="EMBL" id="EPZ34803.1"/>
    </source>
</evidence>
<evidence type="ECO:0000313" key="2">
    <source>
        <dbReference type="Proteomes" id="UP000030755"/>
    </source>
</evidence>
<gene>
    <name evidence="1" type="ORF">O9G_005698</name>
</gene>
<protein>
    <submittedName>
        <fullName evidence="1">Uncharacterized protein</fullName>
    </submittedName>
</protein>
<dbReference type="Proteomes" id="UP000030755">
    <property type="component" value="Unassembled WGS sequence"/>
</dbReference>
<dbReference type="AlphaFoldDB" id="A0A075B1X5"/>
<keyword evidence="2" id="KW-1185">Reference proteome</keyword>
<name>A0A075B1X5_ROZAC</name>
<dbReference type="HOGENOM" id="CLU_2484575_0_0_1"/>
<dbReference type="EMBL" id="KE560909">
    <property type="protein sequence ID" value="EPZ34803.1"/>
    <property type="molecule type" value="Genomic_DNA"/>
</dbReference>
<organism evidence="1 2">
    <name type="scientific">Rozella allomycis (strain CSF55)</name>
    <dbReference type="NCBI Taxonomy" id="988480"/>
    <lineage>
        <taxon>Eukaryota</taxon>
        <taxon>Fungi</taxon>
        <taxon>Fungi incertae sedis</taxon>
        <taxon>Cryptomycota</taxon>
        <taxon>Cryptomycota incertae sedis</taxon>
        <taxon>Rozella</taxon>
    </lineage>
</organism>
<proteinExistence type="predicted"/>
<sequence length="87" mass="9803">MAESKLVTFYFVKLSEKKNSRTGTGSAKAKPQISQIAAIYTCATQTHVILRSACGPSHYELCLYFLVITICFDKSCRNTGRRLEKMF</sequence>
<reference evidence="1 2" key="1">
    <citation type="journal article" date="2013" name="Curr. Biol.">
        <title>Shared signatures of parasitism and phylogenomics unite Cryptomycota and microsporidia.</title>
        <authorList>
            <person name="James T.Y."/>
            <person name="Pelin A."/>
            <person name="Bonen L."/>
            <person name="Ahrendt S."/>
            <person name="Sain D."/>
            <person name="Corradi N."/>
            <person name="Stajich J.E."/>
        </authorList>
    </citation>
    <scope>NUCLEOTIDE SEQUENCE [LARGE SCALE GENOMIC DNA]</scope>
    <source>
        <strain evidence="1 2">CSF55</strain>
    </source>
</reference>
<accession>A0A075B1X5</accession>